<dbReference type="InParanoid" id="A0A0H2RL95"/>
<sequence length="87" mass="9778">MARFDAARGRLLPRACRQRDRILMFSLALPSSRLYPGGIRDATNVRGPFSQSLHIRITLRTVEQCSGVLAMSIARMFESISVGKSRR</sequence>
<gene>
    <name evidence="1" type="ORF">SCHPADRAFT_530186</name>
</gene>
<evidence type="ECO:0000313" key="2">
    <source>
        <dbReference type="Proteomes" id="UP000053477"/>
    </source>
</evidence>
<dbReference type="Proteomes" id="UP000053477">
    <property type="component" value="Unassembled WGS sequence"/>
</dbReference>
<dbReference type="AlphaFoldDB" id="A0A0H2RL95"/>
<organism evidence="1 2">
    <name type="scientific">Schizopora paradoxa</name>
    <dbReference type="NCBI Taxonomy" id="27342"/>
    <lineage>
        <taxon>Eukaryota</taxon>
        <taxon>Fungi</taxon>
        <taxon>Dikarya</taxon>
        <taxon>Basidiomycota</taxon>
        <taxon>Agaricomycotina</taxon>
        <taxon>Agaricomycetes</taxon>
        <taxon>Hymenochaetales</taxon>
        <taxon>Schizoporaceae</taxon>
        <taxon>Schizopora</taxon>
    </lineage>
</organism>
<reference evidence="1 2" key="1">
    <citation type="submission" date="2015-04" db="EMBL/GenBank/DDBJ databases">
        <title>Complete genome sequence of Schizopora paradoxa KUC8140, a cosmopolitan wood degrader in East Asia.</title>
        <authorList>
            <consortium name="DOE Joint Genome Institute"/>
            <person name="Min B."/>
            <person name="Park H."/>
            <person name="Jang Y."/>
            <person name="Kim J.-J."/>
            <person name="Kim K.H."/>
            <person name="Pangilinan J."/>
            <person name="Lipzen A."/>
            <person name="Riley R."/>
            <person name="Grigoriev I.V."/>
            <person name="Spatafora J.W."/>
            <person name="Choi I.-G."/>
        </authorList>
    </citation>
    <scope>NUCLEOTIDE SEQUENCE [LARGE SCALE GENOMIC DNA]</scope>
    <source>
        <strain evidence="1 2">KUC8140</strain>
    </source>
</reference>
<protein>
    <submittedName>
        <fullName evidence="1">Uncharacterized protein</fullName>
    </submittedName>
</protein>
<evidence type="ECO:0000313" key="1">
    <source>
        <dbReference type="EMBL" id="KLO10213.1"/>
    </source>
</evidence>
<proteinExistence type="predicted"/>
<keyword evidence="2" id="KW-1185">Reference proteome</keyword>
<accession>A0A0H2RL95</accession>
<name>A0A0H2RL95_9AGAM</name>
<dbReference type="EMBL" id="KQ086033">
    <property type="protein sequence ID" value="KLO10213.1"/>
    <property type="molecule type" value="Genomic_DNA"/>
</dbReference>